<proteinExistence type="predicted"/>
<feature type="compositionally biased region" description="Basic and acidic residues" evidence="1">
    <location>
        <begin position="535"/>
        <end position="561"/>
    </location>
</feature>
<feature type="region of interest" description="Disordered" evidence="1">
    <location>
        <begin position="396"/>
        <end position="436"/>
    </location>
</feature>
<protein>
    <submittedName>
        <fullName evidence="2">Uncharacterized protein</fullName>
    </submittedName>
</protein>
<keyword evidence="3" id="KW-1185">Reference proteome</keyword>
<dbReference type="AlphaFoldDB" id="A0A1E3PL95"/>
<gene>
    <name evidence="2" type="ORF">NADFUDRAFT_40851</name>
</gene>
<dbReference type="EMBL" id="KV454408">
    <property type="protein sequence ID" value="ODQ66203.1"/>
    <property type="molecule type" value="Genomic_DNA"/>
</dbReference>
<evidence type="ECO:0000313" key="2">
    <source>
        <dbReference type="EMBL" id="ODQ66203.1"/>
    </source>
</evidence>
<sequence>MVEEEVNKRLAAPNTNRSLRIDTTLASSIGNLHPNIEISTSDLVNNNGFLSNSSEISQDYNDHNFATFVGPLYTVSSQSIHVNDSNPSSYLNHSERLSEMPPIIDQFRQTFYLETNDQYKNTLPPTTVPTLSSSSPNDIEGKNMITATQNSFELGISEPNFDNRNCQTVQTSELNSGQFTVLGELPNNERSMCPNFNIHVFNNSGNNLLGKETSQFHTNDLIMNSNSLESQTLPEHFFHSTDNQTTELSNTESINPFYIDLSEPSNMQMNSFNNDTNILVSEEYERRNSLDISSITQMSFPLPGNNNFKGHGLGHNQFSSDIDKILSFDSFEQPNNIMEGGDSLYISVGQSEHESQIPLQEGEFEKLNGMNNNEIIFTSIEQQLLFKQIKSPRKKPYINQRKSSMGSTISTPGTATTSPSLSSKEGSSADLRGGLSSSSSVDLKFENVLNTPNQYQPLFLKLGSDKDINGTLTQASTSSSAEVLHVTKTKGEYQRQENKGYMNCESKSLQPQIGLLNFRKPNAWKRSKGGAASGNDKDTKSNSKAGESKGRRQQDTPEVKSESSITP</sequence>
<dbReference type="Proteomes" id="UP000095009">
    <property type="component" value="Unassembled WGS sequence"/>
</dbReference>
<reference evidence="2 3" key="1">
    <citation type="journal article" date="2016" name="Proc. Natl. Acad. Sci. U.S.A.">
        <title>Comparative genomics of biotechnologically important yeasts.</title>
        <authorList>
            <person name="Riley R."/>
            <person name="Haridas S."/>
            <person name="Wolfe K.H."/>
            <person name="Lopes M.R."/>
            <person name="Hittinger C.T."/>
            <person name="Goeker M."/>
            <person name="Salamov A.A."/>
            <person name="Wisecaver J.H."/>
            <person name="Long T.M."/>
            <person name="Calvey C.H."/>
            <person name="Aerts A.L."/>
            <person name="Barry K.W."/>
            <person name="Choi C."/>
            <person name="Clum A."/>
            <person name="Coughlan A.Y."/>
            <person name="Deshpande S."/>
            <person name="Douglass A.P."/>
            <person name="Hanson S.J."/>
            <person name="Klenk H.-P."/>
            <person name="LaButti K.M."/>
            <person name="Lapidus A."/>
            <person name="Lindquist E.A."/>
            <person name="Lipzen A.M."/>
            <person name="Meier-Kolthoff J.P."/>
            <person name="Ohm R.A."/>
            <person name="Otillar R.P."/>
            <person name="Pangilinan J.L."/>
            <person name="Peng Y."/>
            <person name="Rokas A."/>
            <person name="Rosa C.A."/>
            <person name="Scheuner C."/>
            <person name="Sibirny A.A."/>
            <person name="Slot J.C."/>
            <person name="Stielow J.B."/>
            <person name="Sun H."/>
            <person name="Kurtzman C.P."/>
            <person name="Blackwell M."/>
            <person name="Grigoriev I.V."/>
            <person name="Jeffries T.W."/>
        </authorList>
    </citation>
    <scope>NUCLEOTIDE SEQUENCE [LARGE SCALE GENOMIC DNA]</scope>
    <source>
        <strain evidence="2 3">DSM 6958</strain>
    </source>
</reference>
<name>A0A1E3PL95_9ASCO</name>
<feature type="compositionally biased region" description="Polar residues" evidence="1">
    <location>
        <begin position="400"/>
        <end position="426"/>
    </location>
</feature>
<evidence type="ECO:0000256" key="1">
    <source>
        <dbReference type="SAM" id="MobiDB-lite"/>
    </source>
</evidence>
<evidence type="ECO:0000313" key="3">
    <source>
        <dbReference type="Proteomes" id="UP000095009"/>
    </source>
</evidence>
<accession>A0A1E3PL95</accession>
<organism evidence="2 3">
    <name type="scientific">Nadsonia fulvescens var. elongata DSM 6958</name>
    <dbReference type="NCBI Taxonomy" id="857566"/>
    <lineage>
        <taxon>Eukaryota</taxon>
        <taxon>Fungi</taxon>
        <taxon>Dikarya</taxon>
        <taxon>Ascomycota</taxon>
        <taxon>Saccharomycotina</taxon>
        <taxon>Dipodascomycetes</taxon>
        <taxon>Dipodascales</taxon>
        <taxon>Dipodascales incertae sedis</taxon>
        <taxon>Nadsonia</taxon>
    </lineage>
</organism>
<feature type="region of interest" description="Disordered" evidence="1">
    <location>
        <begin position="520"/>
        <end position="567"/>
    </location>
</feature>